<dbReference type="Proteomes" id="UP000263900">
    <property type="component" value="Chromosome"/>
</dbReference>
<organism evidence="2 3">
    <name type="scientific">Paraflavitalea soli</name>
    <dbReference type="NCBI Taxonomy" id="2315862"/>
    <lineage>
        <taxon>Bacteria</taxon>
        <taxon>Pseudomonadati</taxon>
        <taxon>Bacteroidota</taxon>
        <taxon>Chitinophagia</taxon>
        <taxon>Chitinophagales</taxon>
        <taxon>Chitinophagaceae</taxon>
        <taxon>Paraflavitalea</taxon>
    </lineage>
</organism>
<dbReference type="Pfam" id="PF00117">
    <property type="entry name" value="GATase"/>
    <property type="match status" value="1"/>
</dbReference>
<evidence type="ECO:0000259" key="1">
    <source>
        <dbReference type="Pfam" id="PF00117"/>
    </source>
</evidence>
<reference evidence="2 3" key="1">
    <citation type="submission" date="2018-09" db="EMBL/GenBank/DDBJ databases">
        <title>Genome sequencing of strain 6GH32-13.</title>
        <authorList>
            <person name="Weon H.-Y."/>
            <person name="Heo J."/>
            <person name="Kwon S.-W."/>
        </authorList>
    </citation>
    <scope>NUCLEOTIDE SEQUENCE [LARGE SCALE GENOMIC DNA]</scope>
    <source>
        <strain evidence="2 3">5GH32-13</strain>
    </source>
</reference>
<evidence type="ECO:0000313" key="3">
    <source>
        <dbReference type="Proteomes" id="UP000263900"/>
    </source>
</evidence>
<feature type="domain" description="Glutamine amidotransferase" evidence="1">
    <location>
        <begin position="30"/>
        <end position="222"/>
    </location>
</feature>
<dbReference type="Gene3D" id="3.40.50.880">
    <property type="match status" value="1"/>
</dbReference>
<dbReference type="PROSITE" id="PS51273">
    <property type="entry name" value="GATASE_TYPE_1"/>
    <property type="match status" value="1"/>
</dbReference>
<dbReference type="SUPFAM" id="SSF52317">
    <property type="entry name" value="Class I glutamine amidotransferase-like"/>
    <property type="match status" value="1"/>
</dbReference>
<keyword evidence="3" id="KW-1185">Reference proteome</keyword>
<proteinExistence type="predicted"/>
<dbReference type="InterPro" id="IPR029062">
    <property type="entry name" value="Class_I_gatase-like"/>
</dbReference>
<evidence type="ECO:0000313" key="2">
    <source>
        <dbReference type="EMBL" id="AXY78855.1"/>
    </source>
</evidence>
<dbReference type="OrthoDB" id="639921at2"/>
<dbReference type="AlphaFoldDB" id="A0A3B7N469"/>
<name>A0A3B7N469_9BACT</name>
<accession>A0A3B7N469</accession>
<dbReference type="InterPro" id="IPR017926">
    <property type="entry name" value="GATASE"/>
</dbReference>
<dbReference type="EMBL" id="CP032157">
    <property type="protein sequence ID" value="AXY78855.1"/>
    <property type="molecule type" value="Genomic_DNA"/>
</dbReference>
<gene>
    <name evidence="2" type="ORF">D3H65_31780</name>
</gene>
<dbReference type="KEGG" id="pseg:D3H65_31780"/>
<protein>
    <submittedName>
        <fullName evidence="2">GMP synthase</fullName>
    </submittedName>
</protein>
<sequence length="281" mass="32316">MYMSDKKQIHIAILDLYEGQPNQGMRCIRELLTQYGDAHQLNISWDEFDVRLKNELPDLSYDMYISSGGPGSPLDSEGSVWETQYFNWLATIEAYNNAAHNPVKKSVLFICHSFQLACRYFKVAQVAKRRSTAFGVFPVHMLDTGREEPVFAGLHDPFYAVDSRDYQVIQPDTKQLRKLGASLLAIEKERPHIPLERAIMAIRFNEYMIGTQFHPEADASGMSMYLQREDKKHTVIESHGFEKWQSMIEQLNDPDKIGHTNSHVIPNFLHQSIEHLVTVEA</sequence>